<reference evidence="1" key="1">
    <citation type="submission" date="2018-10" db="EMBL/GenBank/DDBJ databases">
        <title>Hidden diversity of soil giant viruses.</title>
        <authorList>
            <person name="Schulz F."/>
            <person name="Alteio L."/>
            <person name="Goudeau D."/>
            <person name="Ryan E.M."/>
            <person name="Malmstrom R.R."/>
            <person name="Blanchard J."/>
            <person name="Woyke T."/>
        </authorList>
    </citation>
    <scope>NUCLEOTIDE SEQUENCE</scope>
    <source>
        <strain evidence="1">TEV1</strain>
    </source>
</reference>
<dbReference type="EMBL" id="MK071979">
    <property type="protein sequence ID" value="AYV75278.1"/>
    <property type="molecule type" value="Genomic_DNA"/>
</dbReference>
<evidence type="ECO:0000313" key="1">
    <source>
        <dbReference type="EMBL" id="AYV75278.1"/>
    </source>
</evidence>
<protein>
    <submittedName>
        <fullName evidence="1">Uncharacterized protein</fullName>
    </submittedName>
</protein>
<proteinExistence type="predicted"/>
<name>A0A3G4ZKB5_9VIRU</name>
<gene>
    <name evidence="1" type="ORF">Terrestrivirus1_152</name>
</gene>
<organism evidence="1">
    <name type="scientific">Terrestrivirus sp</name>
    <dbReference type="NCBI Taxonomy" id="2487775"/>
    <lineage>
        <taxon>Viruses</taxon>
        <taxon>Varidnaviria</taxon>
        <taxon>Bamfordvirae</taxon>
        <taxon>Nucleocytoviricota</taxon>
        <taxon>Megaviricetes</taxon>
        <taxon>Imitervirales</taxon>
        <taxon>Mimiviridae</taxon>
        <taxon>Klosneuvirinae</taxon>
    </lineage>
</organism>
<sequence length="80" mass="9150">MTPEDFINNINVKDVKRIFQTHYSQDGDKSTSCFTVKYKDDHETVVCKTAKEIGSFDVACYTKSISANVENIVHNMDKKK</sequence>
<accession>A0A3G4ZKB5</accession>